<protein>
    <submittedName>
        <fullName evidence="1">Uncharacterized protein</fullName>
    </submittedName>
</protein>
<dbReference type="EMBL" id="CP071872">
    <property type="protein sequence ID" value="UNM16906.1"/>
    <property type="molecule type" value="Genomic_DNA"/>
</dbReference>
<dbReference type="RefSeq" id="WP_242330282.1">
    <property type="nucleotide sequence ID" value="NZ_CP071872.1"/>
</dbReference>
<gene>
    <name evidence="1" type="ORF">J4032_09270</name>
</gene>
<evidence type="ECO:0000313" key="1">
    <source>
        <dbReference type="EMBL" id="UNM16906.1"/>
    </source>
</evidence>
<dbReference type="Proteomes" id="UP000828924">
    <property type="component" value="Chromosome"/>
</dbReference>
<organism evidence="1 2">
    <name type="scientific">Streptomyces formicae</name>
    <dbReference type="NCBI Taxonomy" id="1616117"/>
    <lineage>
        <taxon>Bacteria</taxon>
        <taxon>Bacillati</taxon>
        <taxon>Actinomycetota</taxon>
        <taxon>Actinomycetes</taxon>
        <taxon>Kitasatosporales</taxon>
        <taxon>Streptomycetaceae</taxon>
        <taxon>Streptomyces</taxon>
    </lineage>
</organism>
<proteinExistence type="predicted"/>
<evidence type="ECO:0000313" key="2">
    <source>
        <dbReference type="Proteomes" id="UP000828924"/>
    </source>
</evidence>
<reference evidence="1 2" key="1">
    <citation type="submission" date="2021-03" db="EMBL/GenBank/DDBJ databases">
        <title>Complete genome of Streptomyces formicae strain 1H-GS9 (DSM 100524).</title>
        <authorList>
            <person name="Atanasov K.E."/>
            <person name="Altabella T."/>
            <person name="Ferrer A."/>
        </authorList>
    </citation>
    <scope>NUCLEOTIDE SEQUENCE [LARGE SCALE GENOMIC DNA]</scope>
    <source>
        <strain evidence="1 2">1H-GS9</strain>
    </source>
</reference>
<accession>A0ABY3WW74</accession>
<name>A0ABY3WW74_9ACTN</name>
<sequence>MTSILTLRALRRLRTTPGGQLDCRIDFSDGPGTSRPVAYVERELPPGGVSAYLAARKNGVRSFVLWADEHRPMQPDGTDIARTSLPPCG</sequence>
<keyword evidence="2" id="KW-1185">Reference proteome</keyword>